<evidence type="ECO:0000259" key="4">
    <source>
        <dbReference type="SMART" id="SM00829"/>
    </source>
</evidence>
<dbReference type="Gene3D" id="3.90.180.10">
    <property type="entry name" value="Medium-chain alcohol dehydrogenases, catalytic domain"/>
    <property type="match status" value="1"/>
</dbReference>
<evidence type="ECO:0000256" key="1">
    <source>
        <dbReference type="ARBA" id="ARBA00008072"/>
    </source>
</evidence>
<dbReference type="InterPro" id="IPR011032">
    <property type="entry name" value="GroES-like_sf"/>
</dbReference>
<comment type="caution">
    <text evidence="5">The sequence shown here is derived from an EMBL/GenBank/DDBJ whole genome shotgun (WGS) entry which is preliminary data.</text>
</comment>
<dbReference type="Proteomes" id="UP000774617">
    <property type="component" value="Unassembled WGS sequence"/>
</dbReference>
<protein>
    <submittedName>
        <fullName evidence="5">Chaperonin 10-like protein</fullName>
    </submittedName>
</protein>
<dbReference type="InterPro" id="IPR020843">
    <property type="entry name" value="ER"/>
</dbReference>
<dbReference type="PANTHER" id="PTHR45348:SF5">
    <property type="entry name" value="OXIDOREDUCTASE, PUTATIVE (AFU_ORTHOLOGUE AFUA_8G01420)-RELATED"/>
    <property type="match status" value="1"/>
</dbReference>
<organism evidence="5 6">
    <name type="scientific">Macrophomina phaseolina</name>
    <dbReference type="NCBI Taxonomy" id="35725"/>
    <lineage>
        <taxon>Eukaryota</taxon>
        <taxon>Fungi</taxon>
        <taxon>Dikarya</taxon>
        <taxon>Ascomycota</taxon>
        <taxon>Pezizomycotina</taxon>
        <taxon>Dothideomycetes</taxon>
        <taxon>Dothideomycetes incertae sedis</taxon>
        <taxon>Botryosphaeriales</taxon>
        <taxon>Botryosphaeriaceae</taxon>
        <taxon>Macrophomina</taxon>
    </lineage>
</organism>
<dbReference type="PANTHER" id="PTHR45348">
    <property type="entry name" value="HYPOTHETICAL OXIDOREDUCTASE (EUROFUNG)"/>
    <property type="match status" value="1"/>
</dbReference>
<dbReference type="Pfam" id="PF08240">
    <property type="entry name" value="ADH_N"/>
    <property type="match status" value="1"/>
</dbReference>
<dbReference type="SUPFAM" id="SSF50129">
    <property type="entry name" value="GroES-like"/>
    <property type="match status" value="1"/>
</dbReference>
<accession>A0ABQ8G1K1</accession>
<evidence type="ECO:0000313" key="6">
    <source>
        <dbReference type="Proteomes" id="UP000774617"/>
    </source>
</evidence>
<dbReference type="InterPro" id="IPR036291">
    <property type="entry name" value="NAD(P)-bd_dom_sf"/>
</dbReference>
<dbReference type="EMBL" id="JAGTJR010000027">
    <property type="protein sequence ID" value="KAH7042136.1"/>
    <property type="molecule type" value="Genomic_DNA"/>
</dbReference>
<gene>
    <name evidence="5" type="ORF">B0J12DRAFT_712767</name>
</gene>
<proteinExistence type="inferred from homology"/>
<name>A0ABQ8G1K1_9PEZI</name>
<evidence type="ECO:0000313" key="5">
    <source>
        <dbReference type="EMBL" id="KAH7042136.1"/>
    </source>
</evidence>
<evidence type="ECO:0000256" key="3">
    <source>
        <dbReference type="ARBA" id="ARBA00023002"/>
    </source>
</evidence>
<dbReference type="Gene3D" id="3.40.50.720">
    <property type="entry name" value="NAD(P)-binding Rossmann-like Domain"/>
    <property type="match status" value="1"/>
</dbReference>
<reference evidence="5 6" key="1">
    <citation type="journal article" date="2021" name="Nat. Commun.">
        <title>Genetic determinants of endophytism in the Arabidopsis root mycobiome.</title>
        <authorList>
            <person name="Mesny F."/>
            <person name="Miyauchi S."/>
            <person name="Thiergart T."/>
            <person name="Pickel B."/>
            <person name="Atanasova L."/>
            <person name="Karlsson M."/>
            <person name="Huettel B."/>
            <person name="Barry K.W."/>
            <person name="Haridas S."/>
            <person name="Chen C."/>
            <person name="Bauer D."/>
            <person name="Andreopoulos W."/>
            <person name="Pangilinan J."/>
            <person name="LaButti K."/>
            <person name="Riley R."/>
            <person name="Lipzen A."/>
            <person name="Clum A."/>
            <person name="Drula E."/>
            <person name="Henrissat B."/>
            <person name="Kohler A."/>
            <person name="Grigoriev I.V."/>
            <person name="Martin F.M."/>
            <person name="Hacquard S."/>
        </authorList>
    </citation>
    <scope>NUCLEOTIDE SEQUENCE [LARGE SCALE GENOMIC DNA]</scope>
    <source>
        <strain evidence="5 6">MPI-SDFR-AT-0080</strain>
    </source>
</reference>
<comment type="subunit">
    <text evidence="2">Monomer.</text>
</comment>
<sequence length="318" mass="33824">MKEAITDGKQVEIIDSPIPAPGPDQVIIQVMASGCNPKDWKMPEMFTPGINSGDDIAGVVYATGANVYEFKPGDRVAAFHELQAPGGSFAEYAVALAVHDEASTIPLAALTAFMGNYVHLGLPEPWKPATEKLPFLVYGAATAVGAFAIKLAWLSNIHPIIGAAGRGIPFAESLIDNQRATDALRASGAAQLYHAFDAVVGNGSHTNVVEVLAPESRVTYVLPLELTAPPGFRYPDTYKAAGFTNVQDAYGANKQEGFIYLRWIFRMMMEGKLTAHPHEVIPGGLAGVGQALQNLKSGKASAVKYVFRVPETEGAGQD</sequence>
<dbReference type="CDD" id="cd08249">
    <property type="entry name" value="enoyl_reductase_like"/>
    <property type="match status" value="1"/>
</dbReference>
<dbReference type="SMART" id="SM00829">
    <property type="entry name" value="PKS_ER"/>
    <property type="match status" value="1"/>
</dbReference>
<feature type="domain" description="Enoyl reductase (ER)" evidence="4">
    <location>
        <begin position="8"/>
        <end position="303"/>
    </location>
</feature>
<keyword evidence="3" id="KW-0560">Oxidoreductase</keyword>
<comment type="similarity">
    <text evidence="1">Belongs to the zinc-containing alcohol dehydrogenase family.</text>
</comment>
<dbReference type="SUPFAM" id="SSF51735">
    <property type="entry name" value="NAD(P)-binding Rossmann-fold domains"/>
    <property type="match status" value="1"/>
</dbReference>
<dbReference type="InterPro" id="IPR047122">
    <property type="entry name" value="Trans-enoyl_RdTase-like"/>
</dbReference>
<dbReference type="InterPro" id="IPR013154">
    <property type="entry name" value="ADH-like_N"/>
</dbReference>
<evidence type="ECO:0000256" key="2">
    <source>
        <dbReference type="ARBA" id="ARBA00011245"/>
    </source>
</evidence>
<dbReference type="PROSITE" id="PS51257">
    <property type="entry name" value="PROKAR_LIPOPROTEIN"/>
    <property type="match status" value="1"/>
</dbReference>
<keyword evidence="6" id="KW-1185">Reference proteome</keyword>